<dbReference type="RefSeq" id="WP_034873972.1">
    <property type="nucleotide sequence ID" value="NZ_JOKG01000002.1"/>
</dbReference>
<keyword evidence="3" id="KW-1185">Reference proteome</keyword>
<evidence type="ECO:0000256" key="1">
    <source>
        <dbReference type="SAM" id="Phobius"/>
    </source>
</evidence>
<evidence type="ECO:0000313" key="2">
    <source>
        <dbReference type="EMBL" id="KEQ14206.1"/>
    </source>
</evidence>
<dbReference type="Proteomes" id="UP000028006">
    <property type="component" value="Unassembled WGS sequence"/>
</dbReference>
<name>A0A081N6Y3_9GAMM</name>
<protein>
    <submittedName>
        <fullName evidence="2">Uncharacterized protein</fullName>
    </submittedName>
</protein>
<sequence>MDQGTLINLLIFVVGLLVTWNAFLFKRTLDINSELGEFRLEVAKEYTSKEDLKEMLNSLETRLEKQITNFIKTITLRDEP</sequence>
<comment type="caution">
    <text evidence="2">The sequence shown here is derived from an EMBL/GenBank/DDBJ whole genome shotgun (WGS) entry which is preliminary data.</text>
</comment>
<keyword evidence="1" id="KW-0812">Transmembrane</keyword>
<organism evidence="2 3">
    <name type="scientific">Endozoicomonas montiporae</name>
    <dbReference type="NCBI Taxonomy" id="1027273"/>
    <lineage>
        <taxon>Bacteria</taxon>
        <taxon>Pseudomonadati</taxon>
        <taxon>Pseudomonadota</taxon>
        <taxon>Gammaproteobacteria</taxon>
        <taxon>Oceanospirillales</taxon>
        <taxon>Endozoicomonadaceae</taxon>
        <taxon>Endozoicomonas</taxon>
    </lineage>
</organism>
<dbReference type="AlphaFoldDB" id="A0A081N6Y3"/>
<keyword evidence="1" id="KW-0472">Membrane</keyword>
<accession>A0A081N6Y3</accession>
<proteinExistence type="predicted"/>
<dbReference type="EMBL" id="JOKG01000002">
    <property type="protein sequence ID" value="KEQ14206.1"/>
    <property type="molecule type" value="Genomic_DNA"/>
</dbReference>
<keyword evidence="1" id="KW-1133">Transmembrane helix</keyword>
<evidence type="ECO:0000313" key="3">
    <source>
        <dbReference type="Proteomes" id="UP000028006"/>
    </source>
</evidence>
<reference evidence="2 3" key="1">
    <citation type="submission" date="2014-06" db="EMBL/GenBank/DDBJ databases">
        <title>Whole Genome Sequences of Three Symbiotic Endozoicomonas Bacteria.</title>
        <authorList>
            <person name="Neave M.J."/>
            <person name="Apprill A."/>
            <person name="Voolstra C.R."/>
        </authorList>
    </citation>
    <scope>NUCLEOTIDE SEQUENCE [LARGE SCALE GENOMIC DNA]</scope>
    <source>
        <strain evidence="2 3">LMG 24815</strain>
    </source>
</reference>
<gene>
    <name evidence="2" type="ORF">GZ77_07185</name>
</gene>
<feature type="transmembrane region" description="Helical" evidence="1">
    <location>
        <begin position="6"/>
        <end position="25"/>
    </location>
</feature>